<feature type="transmembrane region" description="Helical" evidence="1">
    <location>
        <begin position="6"/>
        <end position="28"/>
    </location>
</feature>
<organism evidence="2 3">
    <name type="scientific">Methanobrevibacter thaueri</name>
    <dbReference type="NCBI Taxonomy" id="190975"/>
    <lineage>
        <taxon>Archaea</taxon>
        <taxon>Methanobacteriati</taxon>
        <taxon>Methanobacteriota</taxon>
        <taxon>Methanomada group</taxon>
        <taxon>Methanobacteria</taxon>
        <taxon>Methanobacteriales</taxon>
        <taxon>Methanobacteriaceae</taxon>
        <taxon>Methanobrevibacter</taxon>
    </lineage>
</organism>
<evidence type="ECO:0000313" key="2">
    <source>
        <dbReference type="EMBL" id="MBE6502069.1"/>
    </source>
</evidence>
<name>A0A8T3VAV8_9EURY</name>
<evidence type="ECO:0000256" key="1">
    <source>
        <dbReference type="SAM" id="Phobius"/>
    </source>
</evidence>
<evidence type="ECO:0000313" key="3">
    <source>
        <dbReference type="Proteomes" id="UP000783037"/>
    </source>
</evidence>
<keyword evidence="1" id="KW-0472">Membrane</keyword>
<dbReference type="RefSeq" id="WP_303739160.1">
    <property type="nucleotide sequence ID" value="NZ_SUTK01000028.1"/>
</dbReference>
<dbReference type="EMBL" id="SUTK01000028">
    <property type="protein sequence ID" value="MBE6502069.1"/>
    <property type="molecule type" value="Genomic_DNA"/>
</dbReference>
<dbReference type="AlphaFoldDB" id="A0A8T3VAV8"/>
<accession>A0A8T3VAV8</accession>
<dbReference type="Proteomes" id="UP000783037">
    <property type="component" value="Unassembled WGS sequence"/>
</dbReference>
<gene>
    <name evidence="2" type="ORF">E7Z79_06460</name>
</gene>
<protein>
    <submittedName>
        <fullName evidence="2">DUF2953 domain-containing protein</fullName>
    </submittedName>
</protein>
<comment type="caution">
    <text evidence="2">The sequence shown here is derived from an EMBL/GenBank/DDBJ whole genome shotgun (WGS) entry which is preliminary data.</text>
</comment>
<dbReference type="Pfam" id="PF11167">
    <property type="entry name" value="DUF2953"/>
    <property type="match status" value="1"/>
</dbReference>
<sequence>MLNILLMIILIIILFIIFLLLLGIRISFEYTKKGSEIKGCLKILIFKKIKIYTRHFPSKDDDKNEEEEEEEKKQRDMKKLFNLAKPCFDDLKTYLKSVLNIIKIKQLKNHLIFGMSSYADTGKYIGIIWAVLAEVNPMHENLKLSAEPSFNGSVIDGYGINEVEIYPLKLIVPTVRLISKKEVRTLIRGVLDER</sequence>
<keyword evidence="1" id="KW-0812">Transmembrane</keyword>
<keyword evidence="1" id="KW-1133">Transmembrane helix</keyword>
<dbReference type="InterPro" id="IPR021338">
    <property type="entry name" value="DUF2953"/>
</dbReference>
<proteinExistence type="predicted"/>
<reference evidence="2" key="1">
    <citation type="submission" date="2019-04" db="EMBL/GenBank/DDBJ databases">
        <title>Evolution of Biomass-Degrading Anaerobic Consortia Revealed by Metagenomics.</title>
        <authorList>
            <person name="Peng X."/>
        </authorList>
    </citation>
    <scope>NUCLEOTIDE SEQUENCE</scope>
    <source>
        <strain evidence="2">SIG18</strain>
    </source>
</reference>